<accession>A0A0P9QPY4</accession>
<dbReference type="RefSeq" id="WP_057421496.1">
    <property type="nucleotide sequence ID" value="NZ_BMZW01000051.1"/>
</dbReference>
<dbReference type="EMBL" id="RBOA01000228">
    <property type="protein sequence ID" value="RMM00320.1"/>
    <property type="molecule type" value="Genomic_DNA"/>
</dbReference>
<reference evidence="7 8" key="2">
    <citation type="submission" date="2018-08" db="EMBL/GenBank/DDBJ databases">
        <title>Recombination of ecologically and evolutionarily significant loci maintains genetic cohesion in the Pseudomonas syringae species complex.</title>
        <authorList>
            <person name="Dillon M."/>
            <person name="Thakur S."/>
            <person name="Almeida R.N.D."/>
            <person name="Weir B.S."/>
            <person name="Guttman D.S."/>
        </authorList>
    </citation>
    <scope>NUCLEOTIDE SEQUENCE [LARGE SCALE GENOMIC DNA]</scope>
    <source>
        <strain evidence="5 8">ICMP 4316</strain>
        <strain evidence="4 7">ICMP 8636</strain>
    </source>
</reference>
<dbReference type="InterPro" id="IPR039422">
    <property type="entry name" value="MarR/SlyA-like"/>
</dbReference>
<name>A0A0P9QPY4_PSEA0</name>
<protein>
    <submittedName>
        <fullName evidence="3">Regulatory protein</fullName>
    </submittedName>
    <submittedName>
        <fullName evidence="2">Transcriptional regulator</fullName>
    </submittedName>
</protein>
<dbReference type="GO" id="GO:0006950">
    <property type="term" value="P:response to stress"/>
    <property type="evidence" value="ECO:0007669"/>
    <property type="project" value="TreeGrafter"/>
</dbReference>
<organism evidence="3 6">
    <name type="scientific">Pseudomonas amygdali pv. eriobotryae</name>
    <dbReference type="NCBI Taxonomy" id="129137"/>
    <lineage>
        <taxon>Bacteria</taxon>
        <taxon>Pseudomonadati</taxon>
        <taxon>Pseudomonadota</taxon>
        <taxon>Gammaproteobacteria</taxon>
        <taxon>Pseudomonadales</taxon>
        <taxon>Pseudomonadaceae</taxon>
        <taxon>Pseudomonas</taxon>
        <taxon>Pseudomonas amygdali</taxon>
    </lineage>
</organism>
<dbReference type="InterPro" id="IPR036388">
    <property type="entry name" value="WH-like_DNA-bd_sf"/>
</dbReference>
<reference evidence="2" key="3">
    <citation type="submission" date="2020-09" db="EMBL/GenBank/DDBJ databases">
        <title>Pseudomonas syringae pv. eriobotryae genome sequence causing loquat canker disease.</title>
        <authorList>
            <person name="Fukuda S."/>
            <person name="Tashiro H."/>
            <person name="Nagano Y."/>
        </authorList>
    </citation>
    <scope>NUCLEOTIDE SEQUENCE</scope>
    <source>
        <strain evidence="2">AM001</strain>
    </source>
</reference>
<evidence type="ECO:0000313" key="8">
    <source>
        <dbReference type="Proteomes" id="UP000275613"/>
    </source>
</evidence>
<dbReference type="InterPro" id="IPR000835">
    <property type="entry name" value="HTH_MarR-typ"/>
</dbReference>
<dbReference type="Gene3D" id="1.10.10.10">
    <property type="entry name" value="Winged helix-like DNA-binding domain superfamily/Winged helix DNA-binding domain"/>
    <property type="match status" value="1"/>
</dbReference>
<dbReference type="SUPFAM" id="SSF46785">
    <property type="entry name" value="Winged helix' DNA-binding domain"/>
    <property type="match status" value="1"/>
</dbReference>
<gene>
    <name evidence="3" type="ORF">ALO70_02023</name>
    <name evidence="5" type="ORF">ALQ39_02741</name>
    <name evidence="4" type="ORF">ALQ86_02144</name>
    <name evidence="2" type="ORF">PSE10A_53220</name>
</gene>
<dbReference type="Proteomes" id="UP000272627">
    <property type="component" value="Unassembled WGS sequence"/>
</dbReference>
<proteinExistence type="predicted"/>
<dbReference type="Proteomes" id="UP000275613">
    <property type="component" value="Unassembled WGS sequence"/>
</dbReference>
<dbReference type="EMBL" id="BMZW01000051">
    <property type="protein sequence ID" value="GFZ62811.1"/>
    <property type="molecule type" value="Genomic_DNA"/>
</dbReference>
<dbReference type="EMBL" id="LJQI01000263">
    <property type="protein sequence ID" value="KPX26769.1"/>
    <property type="molecule type" value="Genomic_DNA"/>
</dbReference>
<evidence type="ECO:0000313" key="4">
    <source>
        <dbReference type="EMBL" id="RMM00320.1"/>
    </source>
</evidence>
<dbReference type="PATRIC" id="fig|129137.4.peg.2913"/>
<sequence>MTQLLPELGGPISPQMITVSRPELLVDGSDATYRVGVHALMAVSNNIEEIRRGFGTHIGISGPQHEMLMLIARMNDGKGISVGEIAKLIKRTHVFVASETNRLQAMALVQKNPLESDRRVSVVTVTDQGNAALLKLSELQREVNDLLFGNFSRVDFLSFITLIQKLVMSSETALQAINNK</sequence>
<evidence type="ECO:0000313" key="2">
    <source>
        <dbReference type="EMBL" id="GFZ62811.1"/>
    </source>
</evidence>
<evidence type="ECO:0000313" key="6">
    <source>
        <dbReference type="Proteomes" id="UP000050490"/>
    </source>
</evidence>
<dbReference type="PANTHER" id="PTHR33164:SF101">
    <property type="entry name" value="TRANSCRIPTIONAL REPRESSOR MPRA"/>
    <property type="match status" value="1"/>
</dbReference>
<evidence type="ECO:0000313" key="3">
    <source>
        <dbReference type="EMBL" id="KPX26769.1"/>
    </source>
</evidence>
<feature type="domain" description="HTH marR-type" evidence="1">
    <location>
        <begin position="21"/>
        <end position="168"/>
    </location>
</feature>
<reference evidence="3 6" key="1">
    <citation type="submission" date="2015-09" db="EMBL/GenBank/DDBJ databases">
        <title>Genome announcement of multiple Pseudomonas syringae strains.</title>
        <authorList>
            <person name="Thakur S."/>
            <person name="Wang P.W."/>
            <person name="Gong Y."/>
            <person name="Weir B.S."/>
            <person name="Guttman D.S."/>
        </authorList>
    </citation>
    <scope>NUCLEOTIDE SEQUENCE [LARGE SCALE GENOMIC DNA]</scope>
    <source>
        <strain evidence="3 6">ICMP4455</strain>
    </source>
</reference>
<dbReference type="Proteomes" id="UP000630864">
    <property type="component" value="Unassembled WGS sequence"/>
</dbReference>
<dbReference type="AlphaFoldDB" id="A0A0P9QPY4"/>
<evidence type="ECO:0000313" key="5">
    <source>
        <dbReference type="EMBL" id="RMO51012.1"/>
    </source>
</evidence>
<evidence type="ECO:0000259" key="1">
    <source>
        <dbReference type="PROSITE" id="PS50995"/>
    </source>
</evidence>
<dbReference type="Proteomes" id="UP000050490">
    <property type="component" value="Unassembled WGS sequence"/>
</dbReference>
<evidence type="ECO:0000313" key="7">
    <source>
        <dbReference type="Proteomes" id="UP000272627"/>
    </source>
</evidence>
<dbReference type="InterPro" id="IPR036390">
    <property type="entry name" value="WH_DNA-bd_sf"/>
</dbReference>
<dbReference type="EMBL" id="RBPV01000451">
    <property type="protein sequence ID" value="RMO51012.1"/>
    <property type="molecule type" value="Genomic_DNA"/>
</dbReference>
<dbReference type="PROSITE" id="PS50995">
    <property type="entry name" value="HTH_MARR_2"/>
    <property type="match status" value="1"/>
</dbReference>
<dbReference type="PANTHER" id="PTHR33164">
    <property type="entry name" value="TRANSCRIPTIONAL REGULATOR, MARR FAMILY"/>
    <property type="match status" value="1"/>
</dbReference>
<dbReference type="GO" id="GO:0003700">
    <property type="term" value="F:DNA-binding transcription factor activity"/>
    <property type="evidence" value="ECO:0007669"/>
    <property type="project" value="InterPro"/>
</dbReference>
<dbReference type="SMART" id="SM00347">
    <property type="entry name" value="HTH_MARR"/>
    <property type="match status" value="1"/>
</dbReference>
<comment type="caution">
    <text evidence="3">The sequence shown here is derived from an EMBL/GenBank/DDBJ whole genome shotgun (WGS) entry which is preliminary data.</text>
</comment>